<protein>
    <recommendedName>
        <fullName evidence="1">Sporulation sigma-E factor-processing peptidase</fullName>
        <ecNumber evidence="1">3.4.23.-</ecNumber>
    </recommendedName>
    <alternativeName>
        <fullName evidence="1">Membrane-associated aspartic protease</fullName>
    </alternativeName>
    <alternativeName>
        <fullName evidence="1">Stage II sporulation protein GA</fullName>
    </alternativeName>
</protein>
<keyword evidence="1" id="KW-0645">Protease</keyword>
<comment type="subcellular location">
    <subcellularLocation>
        <location evidence="1">Cell membrane</location>
    </subcellularLocation>
</comment>
<keyword evidence="5" id="KW-1185">Reference proteome</keyword>
<feature type="transmembrane region" description="Helical" evidence="3">
    <location>
        <begin position="35"/>
        <end position="55"/>
    </location>
</feature>
<feature type="transmembrane region" description="Helical" evidence="3">
    <location>
        <begin position="61"/>
        <end position="80"/>
    </location>
</feature>
<keyword evidence="3" id="KW-0812">Transmembrane</keyword>
<comment type="function">
    <text evidence="1">Probable aspartic protease that is responsible for the proteolytic cleavage of the RNA polymerase sigma E factor (SigE/spoIIGB) to yield the active peptide in the mother cell during sporulation. Responds to a signal from the forespore that is triggered by the extracellular signal protein SpoIIR.</text>
</comment>
<evidence type="ECO:0000256" key="2">
    <source>
        <dbReference type="PIRSR" id="PIRSR018571-1"/>
    </source>
</evidence>
<dbReference type="EMBL" id="AP023368">
    <property type="protein sequence ID" value="BCK00183.1"/>
    <property type="molecule type" value="Genomic_DNA"/>
</dbReference>
<dbReference type="Pfam" id="PF03419">
    <property type="entry name" value="Peptidase_U4"/>
    <property type="match status" value="1"/>
</dbReference>
<dbReference type="GO" id="GO:0005886">
    <property type="term" value="C:plasma membrane"/>
    <property type="evidence" value="ECO:0007669"/>
    <property type="project" value="UniProtKB-SubCell"/>
</dbReference>
<dbReference type="GO" id="GO:0004190">
    <property type="term" value="F:aspartic-type endopeptidase activity"/>
    <property type="evidence" value="ECO:0007669"/>
    <property type="project" value="UniProtKB-KW"/>
</dbReference>
<dbReference type="RefSeq" id="WP_185255882.1">
    <property type="nucleotide sequence ID" value="NZ_AP023368.1"/>
</dbReference>
<feature type="transmembrane region" description="Helical" evidence="3">
    <location>
        <begin position="6"/>
        <end position="23"/>
    </location>
</feature>
<gene>
    <name evidence="4" type="ORF">bsdcttw_32230</name>
</gene>
<evidence type="ECO:0000313" key="4">
    <source>
        <dbReference type="EMBL" id="BCK00183.1"/>
    </source>
</evidence>
<sequence length="307" mass="35088">MQVEVYVDVIFLINFILDFVLLVTVKKVLRYVCPLLRVMLGAAVGAAGACLFAVIPEINHILRFLLAYLLLSYFMILTTFGRKKLKEQLRAVVLLYISTYFLGGLLNSLYYYTDFGIYLMHSTNSIWFFIAFLTGIAGMYVFIRFLKRLRVKVSELYQTDLMLNGKTVKAVGFLDTGNCLRDPYFGKPVIITDYTVIEPLLTTSQNTMLQKLLDGSKDSTAINNNTSSSMDIGTLFDMQRKEDYLPIRLIPFHSVGKDGMLPAFELDKIILKEEKEETVREKVLIAVSKQKLSVCKDYQIILHKEIM</sequence>
<keyword evidence="1" id="KW-1003">Cell membrane</keyword>
<dbReference type="GO" id="GO:0030436">
    <property type="term" value="P:asexual sporulation"/>
    <property type="evidence" value="ECO:0007669"/>
    <property type="project" value="InterPro"/>
</dbReference>
<feature type="transmembrane region" description="Helical" evidence="3">
    <location>
        <begin position="92"/>
        <end position="113"/>
    </location>
</feature>
<dbReference type="GO" id="GO:0030435">
    <property type="term" value="P:sporulation resulting in formation of a cellular spore"/>
    <property type="evidence" value="ECO:0007669"/>
    <property type="project" value="UniProtKB-KW"/>
</dbReference>
<dbReference type="InterPro" id="IPR005081">
    <property type="entry name" value="SpoIIGA"/>
</dbReference>
<dbReference type="KEGG" id="acht:bsdcttw_32230"/>
<evidence type="ECO:0000313" key="5">
    <source>
        <dbReference type="Proteomes" id="UP000515703"/>
    </source>
</evidence>
<dbReference type="GO" id="GO:0006508">
    <property type="term" value="P:proteolysis"/>
    <property type="evidence" value="ECO:0007669"/>
    <property type="project" value="UniProtKB-KW"/>
</dbReference>
<reference evidence="4 5" key="1">
    <citation type="submission" date="2020-08" db="EMBL/GenBank/DDBJ databases">
        <title>Draft genome sequencing of an Anaerocolumna strain isolated from anoxic soil subjected to BSD treatment.</title>
        <authorList>
            <person name="Uek A."/>
            <person name="Tonouchi A."/>
        </authorList>
    </citation>
    <scope>NUCLEOTIDE SEQUENCE [LARGE SCALE GENOMIC DNA]</scope>
    <source>
        <strain evidence="4 5">CTTW</strain>
    </source>
</reference>
<dbReference type="PIRSF" id="PIRSF018571">
    <property type="entry name" value="SpoIIGA"/>
    <property type="match status" value="1"/>
</dbReference>
<comment type="similarity">
    <text evidence="1">Belongs to the peptidase U4 family.</text>
</comment>
<proteinExistence type="inferred from homology"/>
<organism evidence="4 5">
    <name type="scientific">Anaerocolumna chitinilytica</name>
    <dbReference type="NCBI Taxonomy" id="1727145"/>
    <lineage>
        <taxon>Bacteria</taxon>
        <taxon>Bacillati</taxon>
        <taxon>Bacillota</taxon>
        <taxon>Clostridia</taxon>
        <taxon>Lachnospirales</taxon>
        <taxon>Lachnospiraceae</taxon>
        <taxon>Anaerocolumna</taxon>
    </lineage>
</organism>
<dbReference type="AlphaFoldDB" id="A0A7I8DPF6"/>
<evidence type="ECO:0000256" key="3">
    <source>
        <dbReference type="SAM" id="Phobius"/>
    </source>
</evidence>
<evidence type="ECO:0000256" key="1">
    <source>
        <dbReference type="PIRNR" id="PIRNR018571"/>
    </source>
</evidence>
<accession>A0A7I8DPF6</accession>
<feature type="active site" evidence="2">
    <location>
        <position position="175"/>
    </location>
</feature>
<keyword evidence="3" id="KW-1133">Transmembrane helix</keyword>
<reference evidence="4 5" key="2">
    <citation type="submission" date="2020-08" db="EMBL/GenBank/DDBJ databases">
        <authorList>
            <person name="Ueki A."/>
            <person name="Tonouchi A."/>
        </authorList>
    </citation>
    <scope>NUCLEOTIDE SEQUENCE [LARGE SCALE GENOMIC DNA]</scope>
    <source>
        <strain evidence="4 5">CTTW</strain>
    </source>
</reference>
<keyword evidence="1 3" id="KW-0472">Membrane</keyword>
<keyword evidence="1" id="KW-0749">Sporulation</keyword>
<dbReference type="Proteomes" id="UP000515703">
    <property type="component" value="Chromosome"/>
</dbReference>
<keyword evidence="1" id="KW-0064">Aspartyl protease</keyword>
<dbReference type="EC" id="3.4.23.-" evidence="1"/>
<keyword evidence="1" id="KW-0378">Hydrolase</keyword>
<feature type="transmembrane region" description="Helical" evidence="3">
    <location>
        <begin position="125"/>
        <end position="143"/>
    </location>
</feature>
<name>A0A7I8DPF6_9FIRM</name>